<keyword evidence="4" id="KW-1185">Reference proteome</keyword>
<dbReference type="SUPFAM" id="SSF53850">
    <property type="entry name" value="Periplasmic binding protein-like II"/>
    <property type="match status" value="1"/>
</dbReference>
<dbReference type="PANTHER" id="PTHR30006">
    <property type="entry name" value="THIAMINE-BINDING PERIPLASMIC PROTEIN-RELATED"/>
    <property type="match status" value="1"/>
</dbReference>
<sequence>MHFSFALFTATAAIVPFALVNAGAAQYPSSYEPAYVKREEAALQKLYMDALEEGGHVNVFAGGDIPNAFEDLVTAFEKRFPGTKLNVKVDLSKIHNVLIDSQLAMGGDALEPDVTHLLSLQDFPRWKSKGVLMKYKPIGFEHFYNPYKDMEGYYWPTNVFHFTNLVSNTIPKNQRPIEAEDYLKPEFSGGKIIFTYPNDDDAVLYQFMRLIEQNGQDWFEAYLAQEPVVVRGTTSTIYYINNGTSLAAFTAPGSLNPKPGDKSVAIIPKKTYFQSWAQLGAIFKKAKHPAAAKLYISWLTSYNVQKNLMSDTWSPRTDVPPPAGMKHIWDMKNTDPLGFRDYMSNRTKVDEDKAFITKCIGPVLGASPLDLSYY</sequence>
<dbReference type="InterPro" id="IPR006059">
    <property type="entry name" value="SBP"/>
</dbReference>
<reference evidence="3 4" key="1">
    <citation type="submission" date="2023-04" db="EMBL/GenBank/DDBJ databases">
        <title>Genome of Basidiobolus ranarum AG-B5.</title>
        <authorList>
            <person name="Stajich J.E."/>
            <person name="Carter-House D."/>
            <person name="Gryganskyi A."/>
        </authorList>
    </citation>
    <scope>NUCLEOTIDE SEQUENCE [LARGE SCALE GENOMIC DNA]</scope>
    <source>
        <strain evidence="3 4">AG-B5</strain>
    </source>
</reference>
<name>A0ABR2WPP9_9FUNG</name>
<evidence type="ECO:0000313" key="3">
    <source>
        <dbReference type="EMBL" id="KAK9763473.1"/>
    </source>
</evidence>
<dbReference type="Pfam" id="PF01547">
    <property type="entry name" value="SBP_bac_1"/>
    <property type="match status" value="1"/>
</dbReference>
<organism evidence="3 4">
    <name type="scientific">Basidiobolus ranarum</name>
    <dbReference type="NCBI Taxonomy" id="34480"/>
    <lineage>
        <taxon>Eukaryota</taxon>
        <taxon>Fungi</taxon>
        <taxon>Fungi incertae sedis</taxon>
        <taxon>Zoopagomycota</taxon>
        <taxon>Entomophthoromycotina</taxon>
        <taxon>Basidiobolomycetes</taxon>
        <taxon>Basidiobolales</taxon>
        <taxon>Basidiobolaceae</taxon>
        <taxon>Basidiobolus</taxon>
    </lineage>
</organism>
<evidence type="ECO:0000256" key="2">
    <source>
        <dbReference type="SAM" id="SignalP"/>
    </source>
</evidence>
<evidence type="ECO:0000313" key="4">
    <source>
        <dbReference type="Proteomes" id="UP001479436"/>
    </source>
</evidence>
<gene>
    <name evidence="3" type="ORF">K7432_009810</name>
</gene>
<keyword evidence="1 2" id="KW-0732">Signal</keyword>
<evidence type="ECO:0000256" key="1">
    <source>
        <dbReference type="ARBA" id="ARBA00022729"/>
    </source>
</evidence>
<dbReference type="PANTHER" id="PTHR30006:SF2">
    <property type="entry name" value="ABC TRANSPORTER SUBSTRATE-BINDING PROTEIN"/>
    <property type="match status" value="1"/>
</dbReference>
<accession>A0ABR2WPP9</accession>
<comment type="caution">
    <text evidence="3">The sequence shown here is derived from an EMBL/GenBank/DDBJ whole genome shotgun (WGS) entry which is preliminary data.</text>
</comment>
<proteinExistence type="predicted"/>
<protein>
    <submittedName>
        <fullName evidence="3">Uncharacterized protein</fullName>
    </submittedName>
</protein>
<dbReference type="Proteomes" id="UP001479436">
    <property type="component" value="Unassembled WGS sequence"/>
</dbReference>
<feature type="signal peptide" evidence="2">
    <location>
        <begin position="1"/>
        <end position="25"/>
    </location>
</feature>
<feature type="chain" id="PRO_5046932460" evidence="2">
    <location>
        <begin position="26"/>
        <end position="374"/>
    </location>
</feature>
<dbReference type="EMBL" id="JASJQH010000631">
    <property type="protein sequence ID" value="KAK9763473.1"/>
    <property type="molecule type" value="Genomic_DNA"/>
</dbReference>
<dbReference type="Gene3D" id="3.40.190.10">
    <property type="entry name" value="Periplasmic binding protein-like II"/>
    <property type="match status" value="2"/>
</dbReference>